<evidence type="ECO:0000313" key="7">
    <source>
        <dbReference type="EMBL" id="MCM2437494.1"/>
    </source>
</evidence>
<keyword evidence="5 6" id="KW-0472">Membrane</keyword>
<keyword evidence="3 6" id="KW-0812">Transmembrane</keyword>
<feature type="transmembrane region" description="Helical" evidence="6">
    <location>
        <begin position="101"/>
        <end position="119"/>
    </location>
</feature>
<feature type="transmembrane region" description="Helical" evidence="6">
    <location>
        <begin position="9"/>
        <end position="32"/>
    </location>
</feature>
<comment type="similarity">
    <text evidence="2 6">Belongs to the 4-toluene sulfonate uptake permease (TSUP) (TC 2.A.102) family.</text>
</comment>
<dbReference type="Pfam" id="PF01925">
    <property type="entry name" value="TauE"/>
    <property type="match status" value="1"/>
</dbReference>
<evidence type="ECO:0000256" key="3">
    <source>
        <dbReference type="ARBA" id="ARBA00022692"/>
    </source>
</evidence>
<evidence type="ECO:0000256" key="6">
    <source>
        <dbReference type="RuleBase" id="RU363041"/>
    </source>
</evidence>
<dbReference type="PANTHER" id="PTHR43701">
    <property type="entry name" value="MEMBRANE TRANSPORTER PROTEIN MJ0441-RELATED"/>
    <property type="match status" value="1"/>
</dbReference>
<comment type="subcellular location">
    <subcellularLocation>
        <location evidence="6">Cell membrane</location>
        <topology evidence="6">Multi-pass membrane protein</topology>
    </subcellularLocation>
    <subcellularLocation>
        <location evidence="1">Membrane</location>
        <topology evidence="1">Multi-pass membrane protein</topology>
    </subcellularLocation>
</comment>
<evidence type="ECO:0000256" key="4">
    <source>
        <dbReference type="ARBA" id="ARBA00022989"/>
    </source>
</evidence>
<dbReference type="EMBL" id="JAGMVS010000064">
    <property type="protein sequence ID" value="MCM2437494.1"/>
    <property type="molecule type" value="Genomic_DNA"/>
</dbReference>
<feature type="transmembrane region" description="Helical" evidence="6">
    <location>
        <begin position="44"/>
        <end position="64"/>
    </location>
</feature>
<accession>A0ABT0VJA3</accession>
<feature type="transmembrane region" description="Helical" evidence="6">
    <location>
        <begin position="218"/>
        <end position="237"/>
    </location>
</feature>
<sequence>MAHFIQQVIILIPVGILAGILSTVTGLASLVSYPALLALGLPPIVANVTNTTALVMTGIGSGLASKKELRGHGDELLKILVIAVMGSLLGCVLLLVAPASVFEHVVPFLIFVAGILLLLKARQKIVPPVKINGVVHNAQNAIPMTKRTQILFNVGIFCIGAYGGYFGAAAGVLMLALLAFEAKNEFPVYNAIKNVVLGACNIVSTTIYTFTAHINWQVAVAMGIGLLIGGYIGPYIVRLVPARLLQIVIAFGAFGLAIDLFVKAFFN</sequence>
<keyword evidence="6" id="KW-1003">Cell membrane</keyword>
<proteinExistence type="inferred from homology"/>
<dbReference type="PANTHER" id="PTHR43701:SF2">
    <property type="entry name" value="MEMBRANE TRANSPORTER PROTEIN YJNA-RELATED"/>
    <property type="match status" value="1"/>
</dbReference>
<name>A0ABT0VJA3_9LACO</name>
<protein>
    <recommendedName>
        <fullName evidence="6">Probable membrane transporter protein</fullName>
    </recommendedName>
</protein>
<feature type="transmembrane region" description="Helical" evidence="6">
    <location>
        <begin position="191"/>
        <end position="211"/>
    </location>
</feature>
<dbReference type="RefSeq" id="WP_205143550.1">
    <property type="nucleotide sequence ID" value="NZ_JAFBDN010000007.1"/>
</dbReference>
<feature type="transmembrane region" description="Helical" evidence="6">
    <location>
        <begin position="243"/>
        <end position="266"/>
    </location>
</feature>
<evidence type="ECO:0000256" key="2">
    <source>
        <dbReference type="ARBA" id="ARBA00009142"/>
    </source>
</evidence>
<keyword evidence="8" id="KW-1185">Reference proteome</keyword>
<feature type="transmembrane region" description="Helical" evidence="6">
    <location>
        <begin position="76"/>
        <end position="95"/>
    </location>
</feature>
<evidence type="ECO:0000313" key="8">
    <source>
        <dbReference type="Proteomes" id="UP001057481"/>
    </source>
</evidence>
<gene>
    <name evidence="7" type="ORF">KAK10_06185</name>
</gene>
<dbReference type="Proteomes" id="UP001057481">
    <property type="component" value="Unassembled WGS sequence"/>
</dbReference>
<keyword evidence="4 6" id="KW-1133">Transmembrane helix</keyword>
<dbReference type="InterPro" id="IPR051598">
    <property type="entry name" value="TSUP/Inactive_protease-like"/>
</dbReference>
<dbReference type="InterPro" id="IPR002781">
    <property type="entry name" value="TM_pro_TauE-like"/>
</dbReference>
<feature type="transmembrane region" description="Helical" evidence="6">
    <location>
        <begin position="150"/>
        <end position="179"/>
    </location>
</feature>
<evidence type="ECO:0000256" key="5">
    <source>
        <dbReference type="ARBA" id="ARBA00023136"/>
    </source>
</evidence>
<evidence type="ECO:0000256" key="1">
    <source>
        <dbReference type="ARBA" id="ARBA00004141"/>
    </source>
</evidence>
<comment type="caution">
    <text evidence="7">The sequence shown here is derived from an EMBL/GenBank/DDBJ whole genome shotgun (WGS) entry which is preliminary data.</text>
</comment>
<organism evidence="7 8">
    <name type="scientific">Periweissella beninensis</name>
    <dbReference type="NCBI Taxonomy" id="504936"/>
    <lineage>
        <taxon>Bacteria</taxon>
        <taxon>Bacillati</taxon>
        <taxon>Bacillota</taxon>
        <taxon>Bacilli</taxon>
        <taxon>Lactobacillales</taxon>
        <taxon>Lactobacillaceae</taxon>
        <taxon>Periweissella</taxon>
    </lineage>
</organism>
<reference evidence="7" key="1">
    <citation type="submission" date="2021-04" db="EMBL/GenBank/DDBJ databases">
        <title>Taxonomic assessment of Weissella genus.</title>
        <authorList>
            <person name="Fanelli F."/>
            <person name="Chieffi D."/>
            <person name="Dell'Aquila A."/>
            <person name="Gyu-Sung C."/>
            <person name="Franz C.M.A.P."/>
            <person name="Fusco V."/>
        </authorList>
    </citation>
    <scope>NUCLEOTIDE SEQUENCE</scope>
    <source>
        <strain evidence="7">LMG 25373</strain>
    </source>
</reference>